<comment type="subcellular location">
    <subcellularLocation>
        <location evidence="1">Nucleus inner membrane</location>
        <topology evidence="1">Multi-pass membrane protein</topology>
    </subcellularLocation>
</comment>
<comment type="similarity">
    <text evidence="2">Belongs to the GTR/RAG GTP-binding protein family.</text>
</comment>
<dbReference type="Proteomes" id="UP000276991">
    <property type="component" value="Unassembled WGS sequence"/>
</dbReference>
<keyword evidence="5 10" id="KW-1133">Transmembrane helix</keyword>
<dbReference type="GO" id="GO:0003924">
    <property type="term" value="F:GTPase activity"/>
    <property type="evidence" value="ECO:0007669"/>
    <property type="project" value="TreeGrafter"/>
</dbReference>
<dbReference type="Pfam" id="PF04670">
    <property type="entry name" value="Gtr1_RagA"/>
    <property type="match status" value="1"/>
</dbReference>
<comment type="catalytic activity">
    <reaction evidence="9">
        <text>GTP + H2O = GDP + phosphate + H(+)</text>
        <dbReference type="Rhea" id="RHEA:19669"/>
        <dbReference type="ChEBI" id="CHEBI:15377"/>
        <dbReference type="ChEBI" id="CHEBI:15378"/>
        <dbReference type="ChEBI" id="CHEBI:37565"/>
        <dbReference type="ChEBI" id="CHEBI:43474"/>
        <dbReference type="ChEBI" id="CHEBI:58189"/>
    </reaction>
    <physiologicalReaction direction="left-to-right" evidence="9">
        <dbReference type="Rhea" id="RHEA:19670"/>
    </physiologicalReaction>
</comment>
<evidence type="ECO:0000256" key="9">
    <source>
        <dbReference type="ARBA" id="ARBA00049117"/>
    </source>
</evidence>
<dbReference type="CDD" id="cd11384">
    <property type="entry name" value="RagA_like"/>
    <property type="match status" value="1"/>
</dbReference>
<name>A0A498RZL4_ACAVI</name>
<feature type="transmembrane region" description="Helical" evidence="10">
    <location>
        <begin position="541"/>
        <end position="562"/>
    </location>
</feature>
<dbReference type="FunFam" id="3.40.50.300:FF:000488">
    <property type="entry name" value="Small monomeric GTPase (Gtr1)"/>
    <property type="match status" value="1"/>
</dbReference>
<dbReference type="GO" id="GO:0010507">
    <property type="term" value="P:negative regulation of autophagy"/>
    <property type="evidence" value="ECO:0007669"/>
    <property type="project" value="TreeGrafter"/>
</dbReference>
<feature type="transmembrane region" description="Helical" evidence="10">
    <location>
        <begin position="710"/>
        <end position="731"/>
    </location>
</feature>
<dbReference type="InterPro" id="IPR027417">
    <property type="entry name" value="P-loop_NTPase"/>
</dbReference>
<reference evidence="12 13" key="1">
    <citation type="submission" date="2018-08" db="EMBL/GenBank/DDBJ databases">
        <authorList>
            <person name="Laetsch R D."/>
            <person name="Stevens L."/>
            <person name="Kumar S."/>
            <person name="Blaxter L. M."/>
        </authorList>
    </citation>
    <scope>NUCLEOTIDE SEQUENCE [LARGE SCALE GENOMIC DNA]</scope>
</reference>
<protein>
    <recommendedName>
        <fullName evidence="11">Ima1 N-terminal domain-containing protein</fullName>
    </recommendedName>
</protein>
<feature type="transmembrane region" description="Helical" evidence="10">
    <location>
        <begin position="519"/>
        <end position="535"/>
    </location>
</feature>
<evidence type="ECO:0000256" key="10">
    <source>
        <dbReference type="SAM" id="Phobius"/>
    </source>
</evidence>
<feature type="domain" description="Ima1 N-terminal" evidence="11">
    <location>
        <begin position="253"/>
        <end position="372"/>
    </location>
</feature>
<keyword evidence="7 10" id="KW-0472">Membrane</keyword>
<organism evidence="12 13">
    <name type="scientific">Acanthocheilonema viteae</name>
    <name type="common">Filarial nematode worm</name>
    <name type="synonym">Dipetalonema viteae</name>
    <dbReference type="NCBI Taxonomy" id="6277"/>
    <lineage>
        <taxon>Eukaryota</taxon>
        <taxon>Metazoa</taxon>
        <taxon>Ecdysozoa</taxon>
        <taxon>Nematoda</taxon>
        <taxon>Chromadorea</taxon>
        <taxon>Rhabditida</taxon>
        <taxon>Spirurina</taxon>
        <taxon>Spiruromorpha</taxon>
        <taxon>Filarioidea</taxon>
        <taxon>Onchocercidae</taxon>
        <taxon>Acanthocheilonema</taxon>
    </lineage>
</organism>
<dbReference type="PANTHER" id="PTHR11259:SF1">
    <property type="entry name" value="RAS-RELATED GTP-BINDING PROTEIN"/>
    <property type="match status" value="1"/>
</dbReference>
<dbReference type="SUPFAM" id="SSF52540">
    <property type="entry name" value="P-loop containing nucleoside triphosphate hydrolases"/>
    <property type="match status" value="1"/>
</dbReference>
<keyword evidence="13" id="KW-1185">Reference proteome</keyword>
<dbReference type="GO" id="GO:0005637">
    <property type="term" value="C:nuclear inner membrane"/>
    <property type="evidence" value="ECO:0007669"/>
    <property type="project" value="UniProtKB-SubCell"/>
</dbReference>
<dbReference type="Pfam" id="PF09779">
    <property type="entry name" value="Ima1_N"/>
    <property type="match status" value="1"/>
</dbReference>
<evidence type="ECO:0000259" key="11">
    <source>
        <dbReference type="Pfam" id="PF09779"/>
    </source>
</evidence>
<dbReference type="InterPro" id="IPR039397">
    <property type="entry name" value="RagA/B"/>
</dbReference>
<evidence type="ECO:0000256" key="4">
    <source>
        <dbReference type="ARBA" id="ARBA00022741"/>
    </source>
</evidence>
<dbReference type="GO" id="GO:1904263">
    <property type="term" value="P:positive regulation of TORC1 signaling"/>
    <property type="evidence" value="ECO:0007669"/>
    <property type="project" value="TreeGrafter"/>
</dbReference>
<keyword evidence="3 10" id="KW-0812">Transmembrane</keyword>
<dbReference type="OrthoDB" id="10020193at2759"/>
<evidence type="ECO:0000256" key="3">
    <source>
        <dbReference type="ARBA" id="ARBA00022692"/>
    </source>
</evidence>
<evidence type="ECO:0000313" key="12">
    <source>
        <dbReference type="EMBL" id="VBB26351.1"/>
    </source>
</evidence>
<dbReference type="GO" id="GO:0005525">
    <property type="term" value="F:GTP binding"/>
    <property type="evidence" value="ECO:0007669"/>
    <property type="project" value="UniProtKB-KW"/>
</dbReference>
<evidence type="ECO:0000313" key="13">
    <source>
        <dbReference type="Proteomes" id="UP000276991"/>
    </source>
</evidence>
<dbReference type="AlphaFoldDB" id="A0A498RZL4"/>
<accession>A0A498RZL4</accession>
<evidence type="ECO:0000256" key="2">
    <source>
        <dbReference type="ARBA" id="ARBA00007756"/>
    </source>
</evidence>
<dbReference type="GO" id="GO:1990131">
    <property type="term" value="C:Gtr1-Gtr2 GTPase complex"/>
    <property type="evidence" value="ECO:0007669"/>
    <property type="project" value="TreeGrafter"/>
</dbReference>
<sequence length="739" mass="85338">MSKRKVLLMGKSGSGKTSMRSIIFANYIARDTNRLGPTMEVEHAHVRFLGNLVLHLWDCGGQEAFMENYLASQKDQIFKNVLIYVFDVESRELEKDYRYYQSCLEALIQNSPNAKVFCLVHKMDLVSEEHRDQVFAEKERDIMCRSKLAAEKFGHDNAVRQCYRSSIWDETLYKAWSAIVCHLVPNVASMEARLKQFAAILDADEVLLFEKATFLVIAQAQIVQHEDIHRFEKVSNIIKQFKLSCRPFWKVLVNCWFCNENIRVSYCSQKAFICSKCGQYNGFKEDGDYDRFIPEQRYEFLNPAPKKKINESRKSVITSGLCQRCNMQQARIQSQINKFEPRNEANFDGEFEVYKTRLYKNYPLCNDCEKVVQRKLELDKKFGLNQLQVSRTVSASTPTCYYSQPSQKCFSEISEVPRRGRRSRRYPATLFNCGPLSNCLNLITFSSSCCLFVVYLLQVQNNTTINFQLFDLSQLLPCYVLSSWIPFLMFHISKIILLGLGLHITSVIVMHARRSLPDIVSFFIWCVLLFLKISEDEKQELLFSQLSFVSILCIVSFAVAFFPRKLLHRKRPNSIIQSAFSIASTPVSQCSTLSVHTNKSVSFSESVRDRTVSSQESTPTRELGKLFNSLSLGDDLSHLKRTSILQRRRGPFDSMKKPILAEPRLRIHDTREKMFLDSEMHIPSSRYVRSFAPSTMTSVTLTPHPSKFTLFNIICLFGTLLSLVLNVFMFYKLFYSAKS</sequence>
<evidence type="ECO:0000256" key="6">
    <source>
        <dbReference type="ARBA" id="ARBA00023134"/>
    </source>
</evidence>
<dbReference type="InterPro" id="IPR006762">
    <property type="entry name" value="Gtr1_RagA"/>
</dbReference>
<keyword evidence="8" id="KW-0539">Nucleus</keyword>
<evidence type="ECO:0000256" key="1">
    <source>
        <dbReference type="ARBA" id="ARBA00004473"/>
    </source>
</evidence>
<keyword evidence="6" id="KW-0342">GTP-binding</keyword>
<dbReference type="Gene3D" id="3.30.450.190">
    <property type="match status" value="1"/>
</dbReference>
<evidence type="ECO:0000256" key="8">
    <source>
        <dbReference type="ARBA" id="ARBA00023242"/>
    </source>
</evidence>
<evidence type="ECO:0000256" key="7">
    <source>
        <dbReference type="ARBA" id="ARBA00023136"/>
    </source>
</evidence>
<evidence type="ECO:0000256" key="5">
    <source>
        <dbReference type="ARBA" id="ARBA00022989"/>
    </source>
</evidence>
<dbReference type="PANTHER" id="PTHR11259">
    <property type="entry name" value="RAS-RELATED GTP BINDING RAG/GTR YEAST"/>
    <property type="match status" value="1"/>
</dbReference>
<dbReference type="InterPro" id="IPR018617">
    <property type="entry name" value="Ima1_N"/>
</dbReference>
<dbReference type="GO" id="GO:0005764">
    <property type="term" value="C:lysosome"/>
    <property type="evidence" value="ECO:0007669"/>
    <property type="project" value="TreeGrafter"/>
</dbReference>
<dbReference type="Gene3D" id="3.40.50.300">
    <property type="entry name" value="P-loop containing nucleotide triphosphate hydrolases"/>
    <property type="match status" value="1"/>
</dbReference>
<gene>
    <name evidence="12" type="ORF">NAV_LOCUS1181</name>
</gene>
<dbReference type="STRING" id="6277.A0A498RZL4"/>
<dbReference type="GO" id="GO:0009267">
    <property type="term" value="P:cellular response to starvation"/>
    <property type="evidence" value="ECO:0007669"/>
    <property type="project" value="TreeGrafter"/>
</dbReference>
<proteinExistence type="inferred from homology"/>
<keyword evidence="4" id="KW-0547">Nucleotide-binding</keyword>
<dbReference type="EMBL" id="UPTC01000095">
    <property type="protein sequence ID" value="VBB26351.1"/>
    <property type="molecule type" value="Genomic_DNA"/>
</dbReference>